<sequence>MVLWGVDTVTDPENNSSELMSGDDTKVVVGIAVGMAGVSMVLALLMVKLIVAYARVMILFVLWFNVGISFAFAAFGFIIGNIFIGIIGLLIAMLNLCYARAVQHRIPFAVANLRVAEGAISKHGSTYIVSLVFTIVQIGWVVIWAMALLGVANEIAENNPSSTSNNTNTSTRSTYKQSGGSYVAYFFLLLSFYWGLQVFKNVAHTTVAGTVATFWYQSESMGATGASLKRATTTSFGSICFGSLIVAFLQALRAAGKAVFELFKQRGFDAIINDDLIGNVLGFAALGVGLICAGVGALIAETTDAVSFQNSTATLAILGLVVGIGVAVTPLAVIDSSVATIFVCFAEDPAAFQRSHPELYAPLVQEWHNLYPEVMVQAGYWYV</sequence>
<evidence type="ECO:0000256" key="4">
    <source>
        <dbReference type="ARBA" id="ARBA00022989"/>
    </source>
</evidence>
<proteinExistence type="inferred from homology"/>
<dbReference type="PANTHER" id="PTHR12385:SF4">
    <property type="entry name" value="PROTEIN PNS1"/>
    <property type="match status" value="1"/>
</dbReference>
<feature type="transmembrane region" description="Helical" evidence="6">
    <location>
        <begin position="78"/>
        <end position="98"/>
    </location>
</feature>
<feature type="transmembrane region" description="Helical" evidence="6">
    <location>
        <begin position="276"/>
        <end position="300"/>
    </location>
</feature>
<feature type="transmembrane region" description="Helical" evidence="6">
    <location>
        <begin position="52"/>
        <end position="72"/>
    </location>
</feature>
<protein>
    <recommendedName>
        <fullName evidence="6">Choline transporter-like protein</fullName>
    </recommendedName>
</protein>
<feature type="transmembrane region" description="Helical" evidence="6">
    <location>
        <begin position="179"/>
        <end position="196"/>
    </location>
</feature>
<comment type="similarity">
    <text evidence="2 6">Belongs to the CTL (choline transporter-like) family.</text>
</comment>
<dbReference type="InterPro" id="IPR007603">
    <property type="entry name" value="Choline_transptr-like"/>
</dbReference>
<evidence type="ECO:0000256" key="1">
    <source>
        <dbReference type="ARBA" id="ARBA00004141"/>
    </source>
</evidence>
<reference evidence="7 8" key="1">
    <citation type="submission" date="2015-11" db="EMBL/GenBank/DDBJ databases">
        <title>Genomes and virulence difference between two physiological races of Phytophthora nicotianae.</title>
        <authorList>
            <person name="Liu H."/>
            <person name="Ma X."/>
            <person name="Yu H."/>
            <person name="Fang D."/>
            <person name="Li Y."/>
            <person name="Wang X."/>
            <person name="Wang W."/>
            <person name="Dong Y."/>
            <person name="Xiao B."/>
        </authorList>
    </citation>
    <scope>NUCLEOTIDE SEQUENCE [LARGE SCALE GENOMIC DNA]</scope>
    <source>
        <strain evidence="8">race 1</strain>
    </source>
</reference>
<evidence type="ECO:0000256" key="3">
    <source>
        <dbReference type="ARBA" id="ARBA00022692"/>
    </source>
</evidence>
<feature type="transmembrane region" description="Helical" evidence="6">
    <location>
        <begin position="236"/>
        <end position="256"/>
    </location>
</feature>
<evidence type="ECO:0000313" key="8">
    <source>
        <dbReference type="Proteomes" id="UP000054636"/>
    </source>
</evidence>
<comment type="caution">
    <text evidence="7">The sequence shown here is derived from an EMBL/GenBank/DDBJ whole genome shotgun (WGS) entry which is preliminary data.</text>
</comment>
<name>A0A0W8DN29_PHYNI</name>
<feature type="transmembrane region" description="Helical" evidence="6">
    <location>
        <begin position="312"/>
        <end position="334"/>
    </location>
</feature>
<dbReference type="Proteomes" id="UP000054636">
    <property type="component" value="Unassembled WGS sequence"/>
</dbReference>
<dbReference type="EMBL" id="LNFP01000097">
    <property type="protein sequence ID" value="KUF97777.1"/>
    <property type="molecule type" value="Genomic_DNA"/>
</dbReference>
<dbReference type="Pfam" id="PF04515">
    <property type="entry name" value="Choline_transpo"/>
    <property type="match status" value="2"/>
</dbReference>
<keyword evidence="3 6" id="KW-0812">Transmembrane</keyword>
<evidence type="ECO:0000256" key="5">
    <source>
        <dbReference type="ARBA" id="ARBA00023136"/>
    </source>
</evidence>
<evidence type="ECO:0000256" key="6">
    <source>
        <dbReference type="RuleBase" id="RU368066"/>
    </source>
</evidence>
<evidence type="ECO:0000313" key="7">
    <source>
        <dbReference type="EMBL" id="KUF97777.1"/>
    </source>
</evidence>
<feature type="transmembrane region" description="Helical" evidence="6">
    <location>
        <begin position="127"/>
        <end position="152"/>
    </location>
</feature>
<accession>A0A0W8DN29</accession>
<dbReference type="AlphaFoldDB" id="A0A0W8DN29"/>
<keyword evidence="4 6" id="KW-1133">Transmembrane helix</keyword>
<organism evidence="7 8">
    <name type="scientific">Phytophthora nicotianae</name>
    <name type="common">Potato buckeye rot agent</name>
    <name type="synonym">Phytophthora parasitica</name>
    <dbReference type="NCBI Taxonomy" id="4792"/>
    <lineage>
        <taxon>Eukaryota</taxon>
        <taxon>Sar</taxon>
        <taxon>Stramenopiles</taxon>
        <taxon>Oomycota</taxon>
        <taxon>Peronosporomycetes</taxon>
        <taxon>Peronosporales</taxon>
        <taxon>Peronosporaceae</taxon>
        <taxon>Phytophthora</taxon>
    </lineage>
</organism>
<comment type="function">
    <text evidence="6">Choline transporter.</text>
</comment>
<evidence type="ECO:0000256" key="2">
    <source>
        <dbReference type="ARBA" id="ARBA00007168"/>
    </source>
</evidence>
<gene>
    <name evidence="7" type="ORF">AM588_10011463</name>
</gene>
<feature type="transmembrane region" description="Helical" evidence="6">
    <location>
        <begin position="27"/>
        <end position="45"/>
    </location>
</feature>
<keyword evidence="5 6" id="KW-0472">Membrane</keyword>
<dbReference type="GO" id="GO:0005886">
    <property type="term" value="C:plasma membrane"/>
    <property type="evidence" value="ECO:0007669"/>
    <property type="project" value="UniProtKB-SubCell"/>
</dbReference>
<comment type="subcellular location">
    <subcellularLocation>
        <location evidence="6">Cell membrane</location>
        <topology evidence="6">Multi-pass membrane protein</topology>
    </subcellularLocation>
    <subcellularLocation>
        <location evidence="1">Membrane</location>
        <topology evidence="1">Multi-pass membrane protein</topology>
    </subcellularLocation>
</comment>
<dbReference type="GO" id="GO:0022857">
    <property type="term" value="F:transmembrane transporter activity"/>
    <property type="evidence" value="ECO:0007669"/>
    <property type="project" value="UniProtKB-UniRule"/>
</dbReference>
<dbReference type="PANTHER" id="PTHR12385">
    <property type="entry name" value="CHOLINE TRANSPORTER-LIKE (SLC FAMILY 44)"/>
    <property type="match status" value="1"/>
</dbReference>